<evidence type="ECO:0000313" key="3">
    <source>
        <dbReference type="Proteomes" id="UP000008837"/>
    </source>
</evidence>
<dbReference type="KEGG" id="mgl:MGL_3564"/>
<dbReference type="OrthoDB" id="5427350at2759"/>
<reference evidence="2 3" key="1">
    <citation type="journal article" date="2007" name="Proc. Natl. Acad. Sci. U.S.A.">
        <title>Dandruff-associated Malassezia genomes reveal convergent and divergent virulence traits shared with plant and human fungal pathogens.</title>
        <authorList>
            <person name="Xu J."/>
            <person name="Saunders C.W."/>
            <person name="Hu P."/>
            <person name="Grant R.A."/>
            <person name="Boekhout T."/>
            <person name="Kuramae E.E."/>
            <person name="Kronstad J.W."/>
            <person name="Deangelis Y.M."/>
            <person name="Reeder N.L."/>
            <person name="Johnstone K.R."/>
            <person name="Leland M."/>
            <person name="Fieno A.M."/>
            <person name="Begley W.M."/>
            <person name="Sun Y."/>
            <person name="Lacey M.P."/>
            <person name="Chaudhary T."/>
            <person name="Keough T."/>
            <person name="Chu L."/>
            <person name="Sears R."/>
            <person name="Yuan B."/>
            <person name="Dawson T.L.Jr."/>
        </authorList>
    </citation>
    <scope>NUCLEOTIDE SEQUENCE [LARGE SCALE GENOMIC DNA]</scope>
    <source>
        <strain evidence="3">ATCC MYA-4612 / CBS 7966</strain>
    </source>
</reference>
<protein>
    <submittedName>
        <fullName evidence="2">Uncharacterized protein</fullName>
    </submittedName>
</protein>
<feature type="signal peptide" evidence="1">
    <location>
        <begin position="1"/>
        <end position="22"/>
    </location>
</feature>
<accession>A8Q9X1</accession>
<evidence type="ECO:0000313" key="2">
    <source>
        <dbReference type="EMBL" id="EDP41883.1"/>
    </source>
</evidence>
<comment type="caution">
    <text evidence="2">The sequence shown here is derived from an EMBL/GenBank/DDBJ whole genome shotgun (WGS) entry which is preliminary data.</text>
</comment>
<dbReference type="Proteomes" id="UP000008837">
    <property type="component" value="Unassembled WGS sequence"/>
</dbReference>
<dbReference type="GeneID" id="5853404"/>
<gene>
    <name evidence="2" type="ORF">MGL_3564</name>
</gene>
<dbReference type="EMBL" id="AAYY01000014">
    <property type="protein sequence ID" value="EDP41883.1"/>
    <property type="molecule type" value="Genomic_DNA"/>
</dbReference>
<evidence type="ECO:0000256" key="1">
    <source>
        <dbReference type="SAM" id="SignalP"/>
    </source>
</evidence>
<dbReference type="AlphaFoldDB" id="A8Q9X1"/>
<name>A8Q9X1_MALGO</name>
<keyword evidence="3" id="KW-1185">Reference proteome</keyword>
<keyword evidence="1" id="KW-0732">Signal</keyword>
<organism evidence="2 3">
    <name type="scientific">Malassezia globosa (strain ATCC MYA-4612 / CBS 7966)</name>
    <name type="common">Dandruff-associated fungus</name>
    <dbReference type="NCBI Taxonomy" id="425265"/>
    <lineage>
        <taxon>Eukaryota</taxon>
        <taxon>Fungi</taxon>
        <taxon>Dikarya</taxon>
        <taxon>Basidiomycota</taxon>
        <taxon>Ustilaginomycotina</taxon>
        <taxon>Malasseziomycetes</taxon>
        <taxon>Malasseziales</taxon>
        <taxon>Malasseziaceae</taxon>
        <taxon>Malassezia</taxon>
    </lineage>
</organism>
<proteinExistence type="predicted"/>
<feature type="chain" id="PRO_5002728028" evidence="1">
    <location>
        <begin position="23"/>
        <end position="62"/>
    </location>
</feature>
<sequence length="62" mass="7089">MLTIFVLLYILAFQETLPRVLAKFITQPGIVIPRFNETFRDKSIDVADGYIFLSPRVSGLED</sequence>
<dbReference type="VEuPathDB" id="FungiDB:MGL_3564"/>
<dbReference type="InParanoid" id="A8Q9X1"/>
<dbReference type="RefSeq" id="XP_001729097.1">
    <property type="nucleotide sequence ID" value="XM_001729045.1"/>
</dbReference>